<reference evidence="2 3" key="1">
    <citation type="submission" date="2014-02" db="EMBL/GenBank/DDBJ databases">
        <title>Transposable element dynamics among asymbiotic and ectomycorrhizal Amanita fungi.</title>
        <authorList>
            <consortium name="DOE Joint Genome Institute"/>
            <person name="Hess J."/>
            <person name="Skrede I."/>
            <person name="Wolfe B."/>
            <person name="LaButti K."/>
            <person name="Ohm R.A."/>
            <person name="Grigoriev I.V."/>
            <person name="Pringle A."/>
        </authorList>
    </citation>
    <scope>NUCLEOTIDE SEQUENCE [LARGE SCALE GENOMIC DNA]</scope>
    <source>
        <strain evidence="2 3">SKay4041</strain>
    </source>
</reference>
<evidence type="ECO:0000313" key="3">
    <source>
        <dbReference type="Proteomes" id="UP000242287"/>
    </source>
</evidence>
<accession>A0A2A9NBP8</accession>
<dbReference type="InterPro" id="IPR005162">
    <property type="entry name" value="Retrotrans_gag_dom"/>
</dbReference>
<dbReference type="AlphaFoldDB" id="A0A2A9NBP8"/>
<feature type="domain" description="Retrotransposon gag" evidence="1">
    <location>
        <begin position="43"/>
        <end position="102"/>
    </location>
</feature>
<feature type="non-terminal residue" evidence="2">
    <location>
        <position position="1"/>
    </location>
</feature>
<gene>
    <name evidence="2" type="ORF">AMATHDRAFT_163501</name>
</gene>
<sequence>PGEFNGDKSKFRKWHHNMKLLLKGYHNLNDDQKILIFLSWMKGGEAELWANIHTEVNGSTPMSFATFKTELTTQFEDKLAQKKARNAIYTFRQGKQSLMSFMD</sequence>
<organism evidence="2 3">
    <name type="scientific">Amanita thiersii Skay4041</name>
    <dbReference type="NCBI Taxonomy" id="703135"/>
    <lineage>
        <taxon>Eukaryota</taxon>
        <taxon>Fungi</taxon>
        <taxon>Dikarya</taxon>
        <taxon>Basidiomycota</taxon>
        <taxon>Agaricomycotina</taxon>
        <taxon>Agaricomycetes</taxon>
        <taxon>Agaricomycetidae</taxon>
        <taxon>Agaricales</taxon>
        <taxon>Pluteineae</taxon>
        <taxon>Amanitaceae</taxon>
        <taxon>Amanita</taxon>
    </lineage>
</organism>
<name>A0A2A9NBP8_9AGAR</name>
<keyword evidence="3" id="KW-1185">Reference proteome</keyword>
<evidence type="ECO:0000313" key="2">
    <source>
        <dbReference type="EMBL" id="PFH45043.1"/>
    </source>
</evidence>
<dbReference type="EMBL" id="KZ302600">
    <property type="protein sequence ID" value="PFH45043.1"/>
    <property type="molecule type" value="Genomic_DNA"/>
</dbReference>
<dbReference type="Proteomes" id="UP000242287">
    <property type="component" value="Unassembled WGS sequence"/>
</dbReference>
<dbReference type="Pfam" id="PF03732">
    <property type="entry name" value="Retrotrans_gag"/>
    <property type="match status" value="1"/>
</dbReference>
<protein>
    <recommendedName>
        <fullName evidence="1">Retrotransposon gag domain-containing protein</fullName>
    </recommendedName>
</protein>
<proteinExistence type="predicted"/>
<evidence type="ECO:0000259" key="1">
    <source>
        <dbReference type="Pfam" id="PF03732"/>
    </source>
</evidence>